<evidence type="ECO:0000256" key="2">
    <source>
        <dbReference type="SAM" id="MobiDB-lite"/>
    </source>
</evidence>
<dbReference type="InterPro" id="IPR015946">
    <property type="entry name" value="KH_dom-like_a/b"/>
</dbReference>
<sequence length="218" mass="22925">MDGDTGGRGSYTANWRLRAPGPDYSGPGVDAEMRGELGEAPAEREEAFGGRAAPAQEPVARERSRPPAQRPAADRGPAGRLGVYDDLYTGRAVSTKAGVVSDDGLLDVRLRDPEELGGPGGAPNPEQLLAAAYAACFRSSLALVAGRQGADTSEATVEASVTLRKRGVADDYAITADVVVRLPNVKPEVAQRLVRQAHRECPYSRAFEEGADVAVRVG</sequence>
<dbReference type="InterPro" id="IPR003718">
    <property type="entry name" value="OsmC/Ohr_fam"/>
</dbReference>
<dbReference type="NCBIfam" id="TIGR03561">
    <property type="entry name" value="organ_hyd_perox"/>
    <property type="match status" value="1"/>
</dbReference>
<name>A0ABQ4G733_9ACTN</name>
<evidence type="ECO:0000313" key="3">
    <source>
        <dbReference type="EMBL" id="GIH42834.1"/>
    </source>
</evidence>
<dbReference type="Pfam" id="PF02566">
    <property type="entry name" value="OsmC"/>
    <property type="match status" value="1"/>
</dbReference>
<gene>
    <name evidence="3" type="ORF">Mco01_58340</name>
</gene>
<dbReference type="PANTHER" id="PTHR33797">
    <property type="entry name" value="ORGANIC HYDROPEROXIDE RESISTANCE PROTEIN-LIKE"/>
    <property type="match status" value="1"/>
</dbReference>
<dbReference type="InterPro" id="IPR019953">
    <property type="entry name" value="OHR"/>
</dbReference>
<keyword evidence="4" id="KW-1185">Reference proteome</keyword>
<dbReference type="Gene3D" id="2.20.25.10">
    <property type="match status" value="1"/>
</dbReference>
<dbReference type="InterPro" id="IPR036102">
    <property type="entry name" value="OsmC/Ohrsf"/>
</dbReference>
<evidence type="ECO:0000313" key="4">
    <source>
        <dbReference type="Proteomes" id="UP000603904"/>
    </source>
</evidence>
<dbReference type="EMBL" id="BOOC01000033">
    <property type="protein sequence ID" value="GIH42834.1"/>
    <property type="molecule type" value="Genomic_DNA"/>
</dbReference>
<protein>
    <recommendedName>
        <fullName evidence="5">Ohr family peroxiredoxin</fullName>
    </recommendedName>
</protein>
<proteinExistence type="inferred from homology"/>
<accession>A0ABQ4G733</accession>
<dbReference type="Proteomes" id="UP000603904">
    <property type="component" value="Unassembled WGS sequence"/>
</dbReference>
<feature type="compositionally biased region" description="Basic and acidic residues" evidence="2">
    <location>
        <begin position="31"/>
        <end position="48"/>
    </location>
</feature>
<dbReference type="RefSeq" id="WP_204060010.1">
    <property type="nucleotide sequence ID" value="NZ_BAAAGP010000022.1"/>
</dbReference>
<reference evidence="3 4" key="1">
    <citation type="submission" date="2021-01" db="EMBL/GenBank/DDBJ databases">
        <title>Whole genome shotgun sequence of Microbispora corallina NBRC 16416.</title>
        <authorList>
            <person name="Komaki H."/>
            <person name="Tamura T."/>
        </authorList>
    </citation>
    <scope>NUCLEOTIDE SEQUENCE [LARGE SCALE GENOMIC DNA]</scope>
    <source>
        <strain evidence="3 4">NBRC 16416</strain>
    </source>
</reference>
<dbReference type="SUPFAM" id="SSF82784">
    <property type="entry name" value="OsmC-like"/>
    <property type="match status" value="1"/>
</dbReference>
<feature type="region of interest" description="Disordered" evidence="2">
    <location>
        <begin position="1"/>
        <end position="81"/>
    </location>
</feature>
<organism evidence="3 4">
    <name type="scientific">Microbispora corallina</name>
    <dbReference type="NCBI Taxonomy" id="83302"/>
    <lineage>
        <taxon>Bacteria</taxon>
        <taxon>Bacillati</taxon>
        <taxon>Actinomycetota</taxon>
        <taxon>Actinomycetes</taxon>
        <taxon>Streptosporangiales</taxon>
        <taxon>Streptosporangiaceae</taxon>
        <taxon>Microbispora</taxon>
    </lineage>
</organism>
<comment type="caution">
    <text evidence="3">The sequence shown here is derived from an EMBL/GenBank/DDBJ whole genome shotgun (WGS) entry which is preliminary data.</text>
</comment>
<evidence type="ECO:0000256" key="1">
    <source>
        <dbReference type="ARBA" id="ARBA00007378"/>
    </source>
</evidence>
<dbReference type="PANTHER" id="PTHR33797:SF2">
    <property type="entry name" value="ORGANIC HYDROPEROXIDE RESISTANCE PROTEIN-LIKE"/>
    <property type="match status" value="1"/>
</dbReference>
<comment type="similarity">
    <text evidence="1">Belongs to the OsmC/Ohr family.</text>
</comment>
<dbReference type="Gene3D" id="3.30.300.20">
    <property type="match status" value="1"/>
</dbReference>
<evidence type="ECO:0008006" key="5">
    <source>
        <dbReference type="Google" id="ProtNLM"/>
    </source>
</evidence>